<dbReference type="EMBL" id="FN554767">
    <property type="protein sequence ID" value="CBG27889.1"/>
    <property type="molecule type" value="Genomic_DNA"/>
</dbReference>
<dbReference type="KEGG" id="elo:EC042_pAA141"/>
<keyword evidence="1" id="KW-0614">Plasmid</keyword>
<protein>
    <submittedName>
        <fullName evidence="1">Uncharacterized protein</fullName>
    </submittedName>
</protein>
<reference evidence="1 2" key="1">
    <citation type="journal article" date="2010" name="PLoS ONE">
        <title>Complete genome sequence and comparative metabolic profiling of the prototypical enteroaggregative Escherichia coli strain 042.</title>
        <authorList>
            <person name="Chaudhuri R.R."/>
            <person name="Sebaihia M."/>
            <person name="Hobman J.L."/>
            <person name="Webber M.A."/>
            <person name="Leyton D.L."/>
            <person name="Goldberg M.D."/>
            <person name="Cunningham A.F."/>
            <person name="Scott-Tucker A."/>
            <person name="Ferguson P.R."/>
            <person name="Thomas C.M."/>
            <person name="Frankel G."/>
            <person name="Tang C.M."/>
            <person name="Dudley E.G."/>
            <person name="Roberts I.S."/>
            <person name="Rasko D.A."/>
            <person name="Pallen M.J."/>
            <person name="Parkhill J."/>
            <person name="Nataro J.P."/>
            <person name="Thomson N.R."/>
            <person name="Henderson I.R."/>
        </authorList>
    </citation>
    <scope>NUCLEOTIDE SEQUENCE [LARGE SCALE GENOMIC DNA]</scope>
    <source>
        <strain evidence="2">042 / EAEC</strain>
        <plasmid evidence="2">Plasmid pAA</plasmid>
    </source>
</reference>
<gene>
    <name evidence="1" type="ordered locus">EC042_pAA141</name>
</gene>
<dbReference type="HOGENOM" id="CLU_3024866_0_0_6"/>
<evidence type="ECO:0000313" key="2">
    <source>
        <dbReference type="Proteomes" id="UP000001407"/>
    </source>
</evidence>
<organism evidence="1 2">
    <name type="scientific">Escherichia coli O44:H18 (strain 042 / EAEC)</name>
    <dbReference type="NCBI Taxonomy" id="216592"/>
    <lineage>
        <taxon>Bacteria</taxon>
        <taxon>Pseudomonadati</taxon>
        <taxon>Pseudomonadota</taxon>
        <taxon>Gammaproteobacteria</taxon>
        <taxon>Enterobacterales</taxon>
        <taxon>Enterobacteriaceae</taxon>
        <taxon>Escherichia</taxon>
    </lineage>
</organism>
<sequence>MGNVNLRYNPCLEIRGQEHIDTVIWHCIKLRPNNEFHLHYSHLLVIHSPVYKDSV</sequence>
<dbReference type="Proteomes" id="UP000001407">
    <property type="component" value="Plasmid pAA"/>
</dbReference>
<name>D3H5G0_ECO44</name>
<evidence type="ECO:0000313" key="1">
    <source>
        <dbReference type="EMBL" id="CBG27889.1"/>
    </source>
</evidence>
<accession>D3H5G0</accession>
<dbReference type="AlphaFoldDB" id="D3H5G0"/>
<proteinExistence type="predicted"/>
<geneLocation type="plasmid" evidence="1 2">
    <name>pAA</name>
</geneLocation>